<dbReference type="GO" id="GO:0005886">
    <property type="term" value="C:plasma membrane"/>
    <property type="evidence" value="ECO:0007669"/>
    <property type="project" value="UniProtKB-SubCell"/>
</dbReference>
<proteinExistence type="inferred from homology"/>
<feature type="transmembrane region" description="Helical" evidence="5">
    <location>
        <begin position="12"/>
        <end position="34"/>
    </location>
</feature>
<dbReference type="EMBL" id="CP002696">
    <property type="protein sequence ID" value="AEE16732.1"/>
    <property type="molecule type" value="Genomic_DNA"/>
</dbReference>
<comment type="similarity">
    <text evidence="5">Belongs to the binding-protein-dependent transport system permease family.</text>
</comment>
<dbReference type="AlphaFoldDB" id="F4LM53"/>
<dbReference type="PANTHER" id="PTHR43496:SF1">
    <property type="entry name" value="POLYGALACTURONAN_RHAMNOGALACTURONAN TRANSPORT SYSTEM PERMEASE PROTEIN YTEP"/>
    <property type="match status" value="1"/>
</dbReference>
<reference evidence="8" key="1">
    <citation type="submission" date="2011-04" db="EMBL/GenBank/DDBJ databases">
        <title>The complete genome of Treponema brennaborense DSM 12168.</title>
        <authorList>
            <person name="Lucas S."/>
            <person name="Han J."/>
            <person name="Lapidus A."/>
            <person name="Bruce D."/>
            <person name="Goodwin L."/>
            <person name="Pitluck S."/>
            <person name="Peters L."/>
            <person name="Kyrpides N."/>
            <person name="Mavromatis K."/>
            <person name="Ivanova N."/>
            <person name="Mikhailova N."/>
            <person name="Pagani I."/>
            <person name="Teshima H."/>
            <person name="Detter J.C."/>
            <person name="Tapia R."/>
            <person name="Han C."/>
            <person name="Land M."/>
            <person name="Hauser L."/>
            <person name="Markowitz V."/>
            <person name="Cheng J.-F."/>
            <person name="Hugenholtz P."/>
            <person name="Woyke T."/>
            <person name="Wu D."/>
            <person name="Gronow S."/>
            <person name="Wellnitz S."/>
            <person name="Brambilla E."/>
            <person name="Klenk H.-P."/>
            <person name="Eisen J.A."/>
        </authorList>
    </citation>
    <scope>NUCLEOTIDE SEQUENCE [LARGE SCALE GENOMIC DNA]</scope>
    <source>
        <strain evidence="8">DSM 12168 / CIP 105900 / DD5/3</strain>
    </source>
</reference>
<dbReference type="OrthoDB" id="57323at2"/>
<feature type="transmembrane region" description="Helical" evidence="5">
    <location>
        <begin position="240"/>
        <end position="261"/>
    </location>
</feature>
<evidence type="ECO:0000256" key="5">
    <source>
        <dbReference type="RuleBase" id="RU363032"/>
    </source>
</evidence>
<keyword evidence="2 5" id="KW-0812">Transmembrane</keyword>
<feature type="transmembrane region" description="Helical" evidence="5">
    <location>
        <begin position="137"/>
        <end position="156"/>
    </location>
</feature>
<comment type="subcellular location">
    <subcellularLocation>
        <location evidence="1 5">Cell membrane</location>
        <topology evidence="1 5">Multi-pass membrane protein</topology>
    </subcellularLocation>
</comment>
<feature type="transmembrane region" description="Helical" evidence="5">
    <location>
        <begin position="465"/>
        <end position="490"/>
    </location>
</feature>
<dbReference type="CDD" id="cd06261">
    <property type="entry name" value="TM_PBP2"/>
    <property type="match status" value="2"/>
</dbReference>
<feature type="transmembrane region" description="Helical" evidence="5">
    <location>
        <begin position="93"/>
        <end position="117"/>
    </location>
</feature>
<dbReference type="Proteomes" id="UP000006546">
    <property type="component" value="Chromosome"/>
</dbReference>
<evidence type="ECO:0000256" key="3">
    <source>
        <dbReference type="ARBA" id="ARBA00022989"/>
    </source>
</evidence>
<feature type="domain" description="ABC transmembrane type-1" evidence="6">
    <location>
        <begin position="58"/>
        <end position="257"/>
    </location>
</feature>
<accession>F4LM53</accession>
<name>F4LM53_TREBD</name>
<keyword evidence="3 5" id="KW-1133">Transmembrane helix</keyword>
<dbReference type="InterPro" id="IPR000515">
    <property type="entry name" value="MetI-like"/>
</dbReference>
<dbReference type="PANTHER" id="PTHR43496">
    <property type="entry name" value="PROTEIN LPLB"/>
    <property type="match status" value="1"/>
</dbReference>
<feature type="transmembrane region" description="Helical" evidence="5">
    <location>
        <begin position="410"/>
        <end position="427"/>
    </location>
</feature>
<dbReference type="HOGENOM" id="CLU_021838_1_2_12"/>
<dbReference type="GO" id="GO:0055085">
    <property type="term" value="P:transmembrane transport"/>
    <property type="evidence" value="ECO:0007669"/>
    <property type="project" value="InterPro"/>
</dbReference>
<dbReference type="Pfam" id="PF00528">
    <property type="entry name" value="BPD_transp_1"/>
    <property type="match status" value="2"/>
</dbReference>
<keyword evidence="8" id="KW-1185">Reference proteome</keyword>
<dbReference type="Gene3D" id="1.10.3720.10">
    <property type="entry name" value="MetI-like"/>
    <property type="match status" value="2"/>
</dbReference>
<evidence type="ECO:0000313" key="7">
    <source>
        <dbReference type="EMBL" id="AEE16732.1"/>
    </source>
</evidence>
<evidence type="ECO:0000256" key="1">
    <source>
        <dbReference type="ARBA" id="ARBA00004651"/>
    </source>
</evidence>
<protein>
    <submittedName>
        <fullName evidence="7">ABC-type transporter, integral membrane subunit</fullName>
    </submittedName>
</protein>
<evidence type="ECO:0000313" key="8">
    <source>
        <dbReference type="Proteomes" id="UP000006546"/>
    </source>
</evidence>
<keyword evidence="5" id="KW-0813">Transport</keyword>
<dbReference type="eggNOG" id="COG1178">
    <property type="taxonomic scope" value="Bacteria"/>
</dbReference>
<feature type="transmembrane region" description="Helical" evidence="5">
    <location>
        <begin position="377"/>
        <end position="398"/>
    </location>
</feature>
<evidence type="ECO:0000256" key="2">
    <source>
        <dbReference type="ARBA" id="ARBA00022692"/>
    </source>
</evidence>
<feature type="transmembrane region" description="Helical" evidence="5">
    <location>
        <begin position="345"/>
        <end position="365"/>
    </location>
</feature>
<dbReference type="KEGG" id="tbe:Trebr_1305"/>
<evidence type="ECO:0000259" key="6">
    <source>
        <dbReference type="PROSITE" id="PS50928"/>
    </source>
</evidence>
<organism evidence="7 8">
    <name type="scientific">Treponema brennaborense (strain DSM 12168 / CIP 105900 / DD5/3)</name>
    <dbReference type="NCBI Taxonomy" id="906968"/>
    <lineage>
        <taxon>Bacteria</taxon>
        <taxon>Pseudomonadati</taxon>
        <taxon>Spirochaetota</taxon>
        <taxon>Spirochaetia</taxon>
        <taxon>Spirochaetales</taxon>
        <taxon>Treponemataceae</taxon>
        <taxon>Treponema</taxon>
    </lineage>
</organism>
<keyword evidence="4 5" id="KW-0472">Membrane</keyword>
<feature type="transmembrane region" description="Helical" evidence="5">
    <location>
        <begin position="185"/>
        <end position="206"/>
    </location>
</feature>
<gene>
    <name evidence="7" type="ordered locus">Trebr_1305</name>
</gene>
<sequence length="552" mass="59082">MMRTYRPGSGQLRLFLLWTAVAGFCLIFIVYPLATIAFAADGASWKTVCSSPRWYGAAVNTLLCTVLSTDCATVTGFIYAYAVTRGAVPFKRFFSFIPLLHLMTPPFVSGLAFILLFGRQGFITQTVLRQDVSLYGLPGLLIAQTLCFFPVAYVILKGTLEGIHASLEQAARGIGAGPFRVFRTVTLPLCLPGLVSAALFISISVLSDFGNPLLIGGRFRILAVEVYAQLSGWANTGTSAVLGILLLIPALLLFTVQRVLLAKKRDQIATIGSRSGAVQPPLPPKPVRAALTVFCSCIALLTLAHFAAIIMGAFSHIWGVDASFTTEHLANAIRFKRELWNSLRFAAVAAGCTAVLSSVSAFIVSRTHLPFGKLLDTAVMLPAAIPGSLVGLAFVLAFNGPIKLTGTRTIIVVALIVSYVPIGYRIMTSTFAQIRRTLDDGARSLGASRIGVFTDILFPLSFRGFCAAFVFCFVQATGTLSTVIFLVSFKTPLTSVTILNLADQGDWGEAAALALILTVAAFGTLAIASAVLAGKRKTPSRFSFSFFDTERL</sequence>
<dbReference type="InterPro" id="IPR035906">
    <property type="entry name" value="MetI-like_sf"/>
</dbReference>
<feature type="transmembrane region" description="Helical" evidence="5">
    <location>
        <begin position="289"/>
        <end position="314"/>
    </location>
</feature>
<dbReference type="STRING" id="906968.Trebr_1305"/>
<dbReference type="PROSITE" id="PS50928">
    <property type="entry name" value="ABC_TM1"/>
    <property type="match status" value="2"/>
</dbReference>
<feature type="transmembrane region" description="Helical" evidence="5">
    <location>
        <begin position="510"/>
        <end position="533"/>
    </location>
</feature>
<feature type="domain" description="ABC transmembrane type-1" evidence="6">
    <location>
        <begin position="339"/>
        <end position="528"/>
    </location>
</feature>
<dbReference type="RefSeq" id="WP_013758439.1">
    <property type="nucleotide sequence ID" value="NC_015500.1"/>
</dbReference>
<feature type="transmembrane region" description="Helical" evidence="5">
    <location>
        <begin position="54"/>
        <end position="81"/>
    </location>
</feature>
<dbReference type="SUPFAM" id="SSF161098">
    <property type="entry name" value="MetI-like"/>
    <property type="match status" value="2"/>
</dbReference>
<evidence type="ECO:0000256" key="4">
    <source>
        <dbReference type="ARBA" id="ARBA00023136"/>
    </source>
</evidence>